<dbReference type="Gene3D" id="2.160.20.10">
    <property type="entry name" value="Single-stranded right-handed beta-helix, Pectin lyase-like"/>
    <property type="match status" value="1"/>
</dbReference>
<keyword evidence="3" id="KW-1185">Reference proteome</keyword>
<dbReference type="InterPro" id="IPR024535">
    <property type="entry name" value="RHGA/B-epi-like_pectate_lyase"/>
</dbReference>
<organism evidence="2 3">
    <name type="scientific">Niabella digestorum</name>
    <dbReference type="NCBI Taxonomy" id="3117701"/>
    <lineage>
        <taxon>Bacteria</taxon>
        <taxon>Pseudomonadati</taxon>
        <taxon>Bacteroidota</taxon>
        <taxon>Chitinophagia</taxon>
        <taxon>Chitinophagales</taxon>
        <taxon>Chitinophagaceae</taxon>
        <taxon>Niabella</taxon>
    </lineage>
</organism>
<dbReference type="RefSeq" id="WP_330974169.1">
    <property type="nucleotide sequence ID" value="NZ_JAZGLY010000003.1"/>
</dbReference>
<evidence type="ECO:0000313" key="2">
    <source>
        <dbReference type="EMBL" id="MEE6186759.1"/>
    </source>
</evidence>
<sequence>MRLLTFILGALICFKTYGQDKSSAFVSVKDFGAKGDGKTDDTRAIQNAIDYVQKSGFSMNQIPGSGAKSIYFGAVRNLFFPAGIYIISEPLKVGRYVQFFGEKAVLTPQKGKVNRINGIEAFGWQVQIEGLQFIGFKTAIVINNDNVNIGKVLISNCDFIKNLSSIDLSAQSTITIIRENRFVDNESVLYIHSGDKVIMSENWVEPGTLKGNQPAPIVNRGTLHFLNNLMVPKPPQSGTVEPAWINNYKSVYVSGIRQGGEPGSMTLINNFAAADTKYPIVPNTVIIRDSECYGIYGGKAPNYAPAVIRVFEIPNQIVIDGIRGMTDAKVIDIATSVNKSLLEQNLKALSRDKIQISVDNINGGRFLHNNKTDIPDLLLQFSTN</sequence>
<comment type="caution">
    <text evidence="2">The sequence shown here is derived from an EMBL/GenBank/DDBJ whole genome shotgun (WGS) entry which is preliminary data.</text>
</comment>
<name>A0ABU7RFI5_9BACT</name>
<gene>
    <name evidence="2" type="ORF">V2H41_05670</name>
</gene>
<feature type="domain" description="Rhamnogalacturonase A/B/Epimerase-like pectate lyase" evidence="1">
    <location>
        <begin position="25"/>
        <end position="204"/>
    </location>
</feature>
<dbReference type="Proteomes" id="UP001357452">
    <property type="component" value="Unassembled WGS sequence"/>
</dbReference>
<dbReference type="GO" id="GO:0016787">
    <property type="term" value="F:hydrolase activity"/>
    <property type="evidence" value="ECO:0007669"/>
    <property type="project" value="UniProtKB-KW"/>
</dbReference>
<dbReference type="EMBL" id="JAZGLY010000003">
    <property type="protein sequence ID" value="MEE6186759.1"/>
    <property type="molecule type" value="Genomic_DNA"/>
</dbReference>
<keyword evidence="2" id="KW-0378">Hydrolase</keyword>
<reference evidence="2 3" key="1">
    <citation type="submission" date="2024-01" db="EMBL/GenBank/DDBJ databases">
        <title>Niabella digestum sp. nov., isolated from waste digestion system.</title>
        <authorList>
            <person name="Zhang L."/>
        </authorList>
    </citation>
    <scope>NUCLEOTIDE SEQUENCE [LARGE SCALE GENOMIC DNA]</scope>
    <source>
        <strain evidence="2 3">A18</strain>
    </source>
</reference>
<accession>A0ABU7RFI5</accession>
<dbReference type="Pfam" id="PF12708">
    <property type="entry name" value="Pect-lyase_RHGA_epim"/>
    <property type="match status" value="1"/>
</dbReference>
<proteinExistence type="predicted"/>
<dbReference type="InterPro" id="IPR011050">
    <property type="entry name" value="Pectin_lyase_fold/virulence"/>
</dbReference>
<evidence type="ECO:0000259" key="1">
    <source>
        <dbReference type="Pfam" id="PF12708"/>
    </source>
</evidence>
<protein>
    <submittedName>
        <fullName evidence="2">Glycosyl hydrolase family 28-related protein</fullName>
    </submittedName>
</protein>
<evidence type="ECO:0000313" key="3">
    <source>
        <dbReference type="Proteomes" id="UP001357452"/>
    </source>
</evidence>
<dbReference type="InterPro" id="IPR012334">
    <property type="entry name" value="Pectin_lyas_fold"/>
</dbReference>
<dbReference type="SUPFAM" id="SSF51126">
    <property type="entry name" value="Pectin lyase-like"/>
    <property type="match status" value="1"/>
</dbReference>